<dbReference type="GeneTree" id="ENSGT00940000155124"/>
<reference evidence="3 5" key="2">
    <citation type="journal article" date="2011" name="PLoS Biol.">
        <title>Modernizing reference genome assemblies.</title>
        <authorList>
            <person name="Church D.M."/>
            <person name="Schneider V.A."/>
            <person name="Graves T."/>
            <person name="Auger K."/>
            <person name="Cunningham F."/>
            <person name="Bouk N."/>
            <person name="Chen H.C."/>
            <person name="Agarwala R."/>
            <person name="McLaren W.M."/>
            <person name="Ritchie G.R."/>
            <person name="Albracht D."/>
            <person name="Kremitzki M."/>
            <person name="Rock S."/>
            <person name="Kotkiewicz H."/>
            <person name="Kremitzki C."/>
            <person name="Wollam A."/>
            <person name="Trani L."/>
            <person name="Fulton L."/>
            <person name="Fulton R."/>
            <person name="Matthews L."/>
            <person name="Whitehead S."/>
            <person name="Chow W."/>
            <person name="Torrance J."/>
            <person name="Dunn M."/>
            <person name="Harden G."/>
            <person name="Threadgold G."/>
            <person name="Wood J."/>
            <person name="Collins J."/>
            <person name="Heath P."/>
            <person name="Griffiths G."/>
            <person name="Pelan S."/>
            <person name="Grafham D."/>
            <person name="Eichler E.E."/>
            <person name="Weinstock G."/>
            <person name="Mardis E.R."/>
            <person name="Wilson R.K."/>
            <person name="Howe K."/>
            <person name="Flicek P."/>
            <person name="Hubbard T."/>
        </authorList>
    </citation>
    <scope>NUCLEOTIDE SEQUENCE [LARGE SCALE GENOMIC DNA]</scope>
    <source>
        <strain evidence="3 5">C57BL/6J</strain>
    </source>
</reference>
<dbReference type="InterPro" id="IPR004865">
    <property type="entry name" value="HSR_dom"/>
</dbReference>
<dbReference type="InterPro" id="IPR043563">
    <property type="entry name" value="Sp110/Sp140/Sp140L-like"/>
</dbReference>
<feature type="compositionally biased region" description="Polar residues" evidence="1">
    <location>
        <begin position="205"/>
        <end position="215"/>
    </location>
</feature>
<evidence type="ECO:0000313" key="4">
    <source>
        <dbReference type="MGI" id="MGI:3037746"/>
    </source>
</evidence>
<dbReference type="PANTHER" id="PTHR46386:SF1">
    <property type="entry name" value="NUCLEAR BODY PROTEIN SP140-LIKE PROTEIN"/>
    <property type="match status" value="1"/>
</dbReference>
<dbReference type="AGR" id="MGI:3037746"/>
<dbReference type="GO" id="GO:0005634">
    <property type="term" value="C:nucleus"/>
    <property type="evidence" value="ECO:0000318"/>
    <property type="project" value="GO_Central"/>
</dbReference>
<evidence type="ECO:0000313" key="5">
    <source>
        <dbReference type="Proteomes" id="UP000000589"/>
    </source>
</evidence>
<dbReference type="AlphaFoldDB" id="E9Q422"/>
<evidence type="ECO:0000256" key="1">
    <source>
        <dbReference type="SAM" id="MobiDB-lite"/>
    </source>
</evidence>
<dbReference type="Pfam" id="PF03172">
    <property type="entry name" value="HSR"/>
    <property type="match status" value="1"/>
</dbReference>
<accession>E9Q422</accession>
<protein>
    <submittedName>
        <fullName evidence="3">Sp140 nuclear body protein like 1</fullName>
    </submittedName>
</protein>
<evidence type="ECO:0000259" key="2">
    <source>
        <dbReference type="PROSITE" id="PS51414"/>
    </source>
</evidence>
<dbReference type="PROSITE" id="PS51414">
    <property type="entry name" value="HSR"/>
    <property type="match status" value="1"/>
</dbReference>
<proteinExistence type="predicted"/>
<dbReference type="FunCoup" id="E9Q422">
    <property type="interactions" value="15"/>
</dbReference>
<reference evidence="3 5" key="1">
    <citation type="journal article" date="2009" name="PLoS Biol.">
        <title>Lineage-specific biology revealed by a finished genome assembly of the mouse.</title>
        <authorList>
            <consortium name="Mouse Genome Sequencing Consortium"/>
            <person name="Church D.M."/>
            <person name="Goodstadt L."/>
            <person name="Hillier L.W."/>
            <person name="Zody M.C."/>
            <person name="Goldstein S."/>
            <person name="She X."/>
            <person name="Bult C.J."/>
            <person name="Agarwala R."/>
            <person name="Cherry J.L."/>
            <person name="DiCuccio M."/>
            <person name="Hlavina W."/>
            <person name="Kapustin Y."/>
            <person name="Meric P."/>
            <person name="Maglott D."/>
            <person name="Birtle Z."/>
            <person name="Marques A.C."/>
            <person name="Graves T."/>
            <person name="Zhou S."/>
            <person name="Teague B."/>
            <person name="Potamousis K."/>
            <person name="Churas C."/>
            <person name="Place M."/>
            <person name="Herschleb J."/>
            <person name="Runnheim R."/>
            <person name="Forrest D."/>
            <person name="Amos-Landgraf J."/>
            <person name="Schwartz D.C."/>
            <person name="Cheng Z."/>
            <person name="Lindblad-Toh K."/>
            <person name="Eichler E.E."/>
            <person name="Ponting C.P."/>
        </authorList>
    </citation>
    <scope>NUCLEOTIDE SEQUENCE [LARGE SCALE GENOMIC DNA]</scope>
    <source>
        <strain evidence="3 5">C57BL/6J</strain>
    </source>
</reference>
<gene>
    <name evidence="3 4" type="primary">Sp140l1</name>
    <name evidence="4" type="synonym">A530032D15Rik</name>
</gene>
<reference evidence="3" key="3">
    <citation type="submission" date="2025-08" db="UniProtKB">
        <authorList>
            <consortium name="Ensembl"/>
        </authorList>
    </citation>
    <scope>IDENTIFICATION</scope>
    <source>
        <strain evidence="3">C57BL/6J</strain>
    </source>
</reference>
<sequence length="215" mass="24794">MAGGDNELSSRTIPEDQNEEESDDYQLMFKHFKENKVEIASAITKPFPFLMSLRDRDFISEQKFQEYQETCKNLAPVERVVYDILSNVQKKFSRDLLKVIFSKTHLKVYPDLKETLKHFFLNASKTNDEQAEEMLSLPQCNGGVLAQEHSNPHVKRSVPVSCVPQHMCQKTWKQGWEAAKEKVWAPGGTFLQENPRSREEKRKATTGQNQNGESQ</sequence>
<dbReference type="PhylomeDB" id="E9Q422"/>
<feature type="region of interest" description="Disordered" evidence="1">
    <location>
        <begin position="184"/>
        <end position="215"/>
    </location>
</feature>
<dbReference type="SMR" id="E9Q422"/>
<feature type="domain" description="HSR" evidence="2">
    <location>
        <begin position="8"/>
        <end position="124"/>
    </location>
</feature>
<dbReference type="MGI" id="MGI:3037746">
    <property type="gene designation" value="Sp140l1"/>
</dbReference>
<dbReference type="GO" id="GO:0000981">
    <property type="term" value="F:DNA-binding transcription factor activity, RNA polymerase II-specific"/>
    <property type="evidence" value="ECO:0000318"/>
    <property type="project" value="GO_Central"/>
</dbReference>
<dbReference type="Bgee" id="ENSMUSG00000089844">
    <property type="expression patterns" value="Expressed in granulocyte and 31 other cell types or tissues"/>
</dbReference>
<dbReference type="GO" id="GO:0006357">
    <property type="term" value="P:regulation of transcription by RNA polymerase II"/>
    <property type="evidence" value="ECO:0000318"/>
    <property type="project" value="GO_Central"/>
</dbReference>
<dbReference type="VEuPathDB" id="HostDB:ENSMUSG00000089844"/>
<feature type="region of interest" description="Disordered" evidence="1">
    <location>
        <begin position="1"/>
        <end position="23"/>
    </location>
</feature>
<dbReference type="ExpressionAtlas" id="E9Q422">
    <property type="expression patterns" value="baseline and differential"/>
</dbReference>
<dbReference type="ProteomicsDB" id="316880"/>
<dbReference type="Ensembl" id="ENSMUST00000161724.8">
    <property type="protein sequence ID" value="ENSMUSP00000123750.2"/>
    <property type="gene ID" value="ENSMUSG00000089844.8"/>
</dbReference>
<evidence type="ECO:0000313" key="3">
    <source>
        <dbReference type="Ensembl" id="ENSMUSP00000123750.2"/>
    </source>
</evidence>
<organism evidence="3 5">
    <name type="scientific">Mus musculus</name>
    <name type="common">Mouse</name>
    <dbReference type="NCBI Taxonomy" id="10090"/>
    <lineage>
        <taxon>Eukaryota</taxon>
        <taxon>Metazoa</taxon>
        <taxon>Chordata</taxon>
        <taxon>Craniata</taxon>
        <taxon>Vertebrata</taxon>
        <taxon>Euteleostomi</taxon>
        <taxon>Mammalia</taxon>
        <taxon>Eutheria</taxon>
        <taxon>Euarchontoglires</taxon>
        <taxon>Glires</taxon>
        <taxon>Rodentia</taxon>
        <taxon>Myomorpha</taxon>
        <taxon>Muroidea</taxon>
        <taxon>Muridae</taxon>
        <taxon>Murinae</taxon>
        <taxon>Mus</taxon>
        <taxon>Mus</taxon>
    </lineage>
</organism>
<reference evidence="3" key="4">
    <citation type="submission" date="2025-09" db="UniProtKB">
        <authorList>
            <consortium name="Ensembl"/>
        </authorList>
    </citation>
    <scope>IDENTIFICATION</scope>
    <source>
        <strain evidence="3">C57BL/6J</strain>
    </source>
</reference>
<dbReference type="HOGENOM" id="CLU_1304518_0_0_1"/>
<dbReference type="RNAct" id="E9Q422">
    <property type="molecule type" value="protein"/>
</dbReference>
<dbReference type="UCSC" id="uc007bti.1">
    <property type="organism name" value="mouse"/>
</dbReference>
<keyword evidence="5" id="KW-1185">Reference proteome</keyword>
<dbReference type="InParanoid" id="E9Q422"/>
<name>E9Q422_MOUSE</name>
<dbReference type="Proteomes" id="UP000000589">
    <property type="component" value="Chromosome 1"/>
</dbReference>
<dbReference type="PANTHER" id="PTHR46386">
    <property type="entry name" value="NUCLEAR BODY PROTEIN SP140"/>
    <property type="match status" value="1"/>
</dbReference>